<dbReference type="InterPro" id="IPR001680">
    <property type="entry name" value="WD40_rpt"/>
</dbReference>
<keyword evidence="5" id="KW-1185">Reference proteome</keyword>
<protein>
    <recommendedName>
        <fullName evidence="6">WD40 repeat-like protein</fullName>
    </recommendedName>
</protein>
<dbReference type="Pfam" id="PF00400">
    <property type="entry name" value="WD40"/>
    <property type="match status" value="2"/>
</dbReference>
<proteinExistence type="predicted"/>
<evidence type="ECO:0000313" key="5">
    <source>
        <dbReference type="Proteomes" id="UP000054485"/>
    </source>
</evidence>
<reference evidence="5" key="2">
    <citation type="submission" date="2015-01" db="EMBL/GenBank/DDBJ databases">
        <title>Evolutionary Origins and Diversification of the Mycorrhizal Mutualists.</title>
        <authorList>
            <consortium name="DOE Joint Genome Institute"/>
            <consortium name="Mycorrhizal Genomics Consortium"/>
            <person name="Kohler A."/>
            <person name="Kuo A."/>
            <person name="Nagy L.G."/>
            <person name="Floudas D."/>
            <person name="Copeland A."/>
            <person name="Barry K.W."/>
            <person name="Cichocki N."/>
            <person name="Veneault-Fourrey C."/>
            <person name="LaButti K."/>
            <person name="Lindquist E.A."/>
            <person name="Lipzen A."/>
            <person name="Lundell T."/>
            <person name="Morin E."/>
            <person name="Murat C."/>
            <person name="Riley R."/>
            <person name="Ohm R."/>
            <person name="Sun H."/>
            <person name="Tunlid A."/>
            <person name="Henrissat B."/>
            <person name="Grigoriev I.V."/>
            <person name="Hibbett D.S."/>
            <person name="Martin F."/>
        </authorList>
    </citation>
    <scope>NUCLEOTIDE SEQUENCE [LARGE SCALE GENOMIC DNA]</scope>
    <source>
        <strain evidence="5">UH-Slu-Lm8-n1</strain>
    </source>
</reference>
<evidence type="ECO:0008006" key="6">
    <source>
        <dbReference type="Google" id="ProtNLM"/>
    </source>
</evidence>
<feature type="non-terminal residue" evidence="4">
    <location>
        <position position="1"/>
    </location>
</feature>
<sequence>QGHTGYVHSVAISPDGNHVVSGSGGKTIRVWDTETSGASDVPLQGHIGHVVSVAISSNRNYIVSVSSDQTRLWDMRTGKALGIHLQGHT</sequence>
<evidence type="ECO:0000313" key="4">
    <source>
        <dbReference type="EMBL" id="KIK39854.1"/>
    </source>
</evidence>
<evidence type="ECO:0000256" key="2">
    <source>
        <dbReference type="ARBA" id="ARBA00022737"/>
    </source>
</evidence>
<evidence type="ECO:0000256" key="3">
    <source>
        <dbReference type="PROSITE-ProRule" id="PRU00221"/>
    </source>
</evidence>
<feature type="repeat" description="WD" evidence="3">
    <location>
        <begin position="1"/>
        <end position="41"/>
    </location>
</feature>
<dbReference type="OrthoDB" id="3267146at2759"/>
<dbReference type="AlphaFoldDB" id="A0A0D0APD2"/>
<feature type="repeat" description="WD" evidence="3">
    <location>
        <begin position="43"/>
        <end position="83"/>
    </location>
</feature>
<feature type="non-terminal residue" evidence="4">
    <location>
        <position position="89"/>
    </location>
</feature>
<dbReference type="PROSITE" id="PS50082">
    <property type="entry name" value="WD_REPEATS_2"/>
    <property type="match status" value="2"/>
</dbReference>
<keyword evidence="2" id="KW-0677">Repeat</keyword>
<name>A0A0D0APD2_9AGAM</name>
<keyword evidence="1 3" id="KW-0853">WD repeat</keyword>
<dbReference type="SUPFAM" id="SSF50978">
    <property type="entry name" value="WD40 repeat-like"/>
    <property type="match status" value="1"/>
</dbReference>
<organism evidence="4 5">
    <name type="scientific">Suillus luteus UH-Slu-Lm8-n1</name>
    <dbReference type="NCBI Taxonomy" id="930992"/>
    <lineage>
        <taxon>Eukaryota</taxon>
        <taxon>Fungi</taxon>
        <taxon>Dikarya</taxon>
        <taxon>Basidiomycota</taxon>
        <taxon>Agaricomycotina</taxon>
        <taxon>Agaricomycetes</taxon>
        <taxon>Agaricomycetidae</taxon>
        <taxon>Boletales</taxon>
        <taxon>Suillineae</taxon>
        <taxon>Suillaceae</taxon>
        <taxon>Suillus</taxon>
    </lineage>
</organism>
<dbReference type="EMBL" id="KN835326">
    <property type="protein sequence ID" value="KIK39854.1"/>
    <property type="molecule type" value="Genomic_DNA"/>
</dbReference>
<dbReference type="InterPro" id="IPR036322">
    <property type="entry name" value="WD40_repeat_dom_sf"/>
</dbReference>
<dbReference type="PANTHER" id="PTHR22847:SF637">
    <property type="entry name" value="WD REPEAT DOMAIN 5B"/>
    <property type="match status" value="1"/>
</dbReference>
<dbReference type="InterPro" id="IPR015943">
    <property type="entry name" value="WD40/YVTN_repeat-like_dom_sf"/>
</dbReference>
<dbReference type="PROSITE" id="PS50294">
    <property type="entry name" value="WD_REPEATS_REGION"/>
    <property type="match status" value="1"/>
</dbReference>
<dbReference type="HOGENOM" id="CLU_000288_57_30_1"/>
<gene>
    <name evidence="4" type="ORF">CY34DRAFT_32053</name>
</gene>
<dbReference type="STRING" id="930992.A0A0D0APD2"/>
<accession>A0A0D0APD2</accession>
<dbReference type="PANTHER" id="PTHR22847">
    <property type="entry name" value="WD40 REPEAT PROTEIN"/>
    <property type="match status" value="1"/>
</dbReference>
<dbReference type="Gene3D" id="2.130.10.10">
    <property type="entry name" value="YVTN repeat-like/Quinoprotein amine dehydrogenase"/>
    <property type="match status" value="1"/>
</dbReference>
<dbReference type="Proteomes" id="UP000054485">
    <property type="component" value="Unassembled WGS sequence"/>
</dbReference>
<dbReference type="GO" id="GO:1990234">
    <property type="term" value="C:transferase complex"/>
    <property type="evidence" value="ECO:0007669"/>
    <property type="project" value="UniProtKB-ARBA"/>
</dbReference>
<dbReference type="SMART" id="SM00320">
    <property type="entry name" value="WD40"/>
    <property type="match status" value="2"/>
</dbReference>
<reference evidence="4 5" key="1">
    <citation type="submission" date="2014-04" db="EMBL/GenBank/DDBJ databases">
        <authorList>
            <consortium name="DOE Joint Genome Institute"/>
            <person name="Kuo A."/>
            <person name="Ruytinx J."/>
            <person name="Rineau F."/>
            <person name="Colpaert J."/>
            <person name="Kohler A."/>
            <person name="Nagy L.G."/>
            <person name="Floudas D."/>
            <person name="Copeland A."/>
            <person name="Barry K.W."/>
            <person name="Cichocki N."/>
            <person name="Veneault-Fourrey C."/>
            <person name="LaButti K."/>
            <person name="Lindquist E.A."/>
            <person name="Lipzen A."/>
            <person name="Lundell T."/>
            <person name="Morin E."/>
            <person name="Murat C."/>
            <person name="Sun H."/>
            <person name="Tunlid A."/>
            <person name="Henrissat B."/>
            <person name="Grigoriev I.V."/>
            <person name="Hibbett D.S."/>
            <person name="Martin F."/>
            <person name="Nordberg H.P."/>
            <person name="Cantor M.N."/>
            <person name="Hua S.X."/>
        </authorList>
    </citation>
    <scope>NUCLEOTIDE SEQUENCE [LARGE SCALE GENOMIC DNA]</scope>
    <source>
        <strain evidence="4 5">UH-Slu-Lm8-n1</strain>
    </source>
</reference>
<dbReference type="InParanoid" id="A0A0D0APD2"/>
<evidence type="ECO:0000256" key="1">
    <source>
        <dbReference type="ARBA" id="ARBA00022574"/>
    </source>
</evidence>